<evidence type="ECO:0000313" key="5">
    <source>
        <dbReference type="Proteomes" id="UP000626786"/>
    </source>
</evidence>
<dbReference type="InterPro" id="IPR003593">
    <property type="entry name" value="AAA+_ATPase"/>
</dbReference>
<proteinExistence type="predicted"/>
<keyword evidence="1" id="KW-0547">Nucleotide-binding</keyword>
<dbReference type="CDD" id="cd03230">
    <property type="entry name" value="ABC_DR_subfamily_A"/>
    <property type="match status" value="1"/>
</dbReference>
<name>A0ABR8U938_9BACL</name>
<organism evidence="4 5">
    <name type="scientific">Sporosarcina quadrami</name>
    <dbReference type="NCBI Taxonomy" id="2762234"/>
    <lineage>
        <taxon>Bacteria</taxon>
        <taxon>Bacillati</taxon>
        <taxon>Bacillota</taxon>
        <taxon>Bacilli</taxon>
        <taxon>Bacillales</taxon>
        <taxon>Caryophanaceae</taxon>
        <taxon>Sporosarcina</taxon>
    </lineage>
</organism>
<reference evidence="4 5" key="1">
    <citation type="submission" date="2020-08" db="EMBL/GenBank/DDBJ databases">
        <title>A Genomic Blueprint of the Chicken Gut Microbiome.</title>
        <authorList>
            <person name="Gilroy R."/>
            <person name="Ravi A."/>
            <person name="Getino M."/>
            <person name="Pursley I."/>
            <person name="Horton D.L."/>
            <person name="Alikhan N.-F."/>
            <person name="Baker D."/>
            <person name="Gharbi K."/>
            <person name="Hall N."/>
            <person name="Watson M."/>
            <person name="Adriaenssens E.M."/>
            <person name="Foster-Nyarko E."/>
            <person name="Jarju S."/>
            <person name="Secka A."/>
            <person name="Antonio M."/>
            <person name="Oren A."/>
            <person name="Chaudhuri R."/>
            <person name="La Ragione R.M."/>
            <person name="Hildebrand F."/>
            <person name="Pallen M.J."/>
        </authorList>
    </citation>
    <scope>NUCLEOTIDE SEQUENCE [LARGE SCALE GENOMIC DNA]</scope>
    <source>
        <strain evidence="4 5">Sa2YVA2</strain>
    </source>
</reference>
<sequence>MIELNQVVKKYGAKRALNGVTLSIPKGKVIGLVGENGSGKSTLLKVLAGLSSISTGSVTYRGTSITRTIATDLAYMSDTDLFYPYFTVRELMEFYDSQFADFDLIKAKELADFLKVPHEAKMKSLSKGNRGRVKIAVTLAREAKIYLLDEPFSGLDPMVRDDIAKGLIRFTNPEEQTIIMSTHEIREVEPLLDEIIVMRGGQIIAHETIDEIRDFYGVDATSWMVSLFKEPQQGKEINV</sequence>
<dbReference type="Gene3D" id="3.40.50.300">
    <property type="entry name" value="P-loop containing nucleotide triphosphate hydrolases"/>
    <property type="match status" value="1"/>
</dbReference>
<dbReference type="EMBL" id="JACSQN010000004">
    <property type="protein sequence ID" value="MBD7984029.1"/>
    <property type="molecule type" value="Genomic_DNA"/>
</dbReference>
<protein>
    <submittedName>
        <fullName evidence="4">ABC transporter ATP-binding protein</fullName>
    </submittedName>
</protein>
<dbReference type="SMART" id="SM00382">
    <property type="entry name" value="AAA"/>
    <property type="match status" value="1"/>
</dbReference>
<dbReference type="PANTHER" id="PTHR43158:SF1">
    <property type="entry name" value="ABC TRANSPORTER, ATP-BINDING PROTEIN"/>
    <property type="match status" value="1"/>
</dbReference>
<dbReference type="PANTHER" id="PTHR43158">
    <property type="entry name" value="SKFA PEPTIDE EXPORT ATP-BINDING PROTEIN SKFE"/>
    <property type="match status" value="1"/>
</dbReference>
<keyword evidence="5" id="KW-1185">Reference proteome</keyword>
<dbReference type="InterPro" id="IPR027417">
    <property type="entry name" value="P-loop_NTPase"/>
</dbReference>
<comment type="caution">
    <text evidence="4">The sequence shown here is derived from an EMBL/GenBank/DDBJ whole genome shotgun (WGS) entry which is preliminary data.</text>
</comment>
<dbReference type="Proteomes" id="UP000626786">
    <property type="component" value="Unassembled WGS sequence"/>
</dbReference>
<dbReference type="GO" id="GO:0005524">
    <property type="term" value="F:ATP binding"/>
    <property type="evidence" value="ECO:0007669"/>
    <property type="project" value="UniProtKB-KW"/>
</dbReference>
<feature type="domain" description="ABC transporter" evidence="3">
    <location>
        <begin position="2"/>
        <end position="225"/>
    </location>
</feature>
<dbReference type="InterPro" id="IPR003439">
    <property type="entry name" value="ABC_transporter-like_ATP-bd"/>
</dbReference>
<evidence type="ECO:0000256" key="1">
    <source>
        <dbReference type="ARBA" id="ARBA00022741"/>
    </source>
</evidence>
<dbReference type="PROSITE" id="PS50893">
    <property type="entry name" value="ABC_TRANSPORTER_2"/>
    <property type="match status" value="1"/>
</dbReference>
<gene>
    <name evidence="4" type="ORF">H9649_05515</name>
</gene>
<dbReference type="Pfam" id="PF00005">
    <property type="entry name" value="ABC_tran"/>
    <property type="match status" value="1"/>
</dbReference>
<keyword evidence="2 4" id="KW-0067">ATP-binding</keyword>
<evidence type="ECO:0000259" key="3">
    <source>
        <dbReference type="PROSITE" id="PS50893"/>
    </source>
</evidence>
<dbReference type="SUPFAM" id="SSF52540">
    <property type="entry name" value="P-loop containing nucleoside triphosphate hydrolases"/>
    <property type="match status" value="1"/>
</dbReference>
<evidence type="ECO:0000256" key="2">
    <source>
        <dbReference type="ARBA" id="ARBA00022840"/>
    </source>
</evidence>
<accession>A0ABR8U938</accession>
<evidence type="ECO:0000313" key="4">
    <source>
        <dbReference type="EMBL" id="MBD7984029.1"/>
    </source>
</evidence>
<dbReference type="RefSeq" id="WP_191693727.1">
    <property type="nucleotide sequence ID" value="NZ_JACSQN010000004.1"/>
</dbReference>